<protein>
    <submittedName>
        <fullName evidence="1">Uncharacterized protein</fullName>
    </submittedName>
</protein>
<proteinExistence type="predicted"/>
<accession>A0A5C5Y650</accession>
<organism evidence="1 2">
    <name type="scientific">Crateriforma conspicua</name>
    <dbReference type="NCBI Taxonomy" id="2527996"/>
    <lineage>
        <taxon>Bacteria</taxon>
        <taxon>Pseudomonadati</taxon>
        <taxon>Planctomycetota</taxon>
        <taxon>Planctomycetia</taxon>
        <taxon>Planctomycetales</taxon>
        <taxon>Planctomycetaceae</taxon>
        <taxon>Crateriforma</taxon>
    </lineage>
</organism>
<dbReference type="AlphaFoldDB" id="A0A5C5Y650"/>
<reference evidence="1 2" key="1">
    <citation type="submission" date="2019-02" db="EMBL/GenBank/DDBJ databases">
        <title>Deep-cultivation of Planctomycetes and their phenomic and genomic characterization uncovers novel biology.</title>
        <authorList>
            <person name="Wiegand S."/>
            <person name="Jogler M."/>
            <person name="Boedeker C."/>
            <person name="Pinto D."/>
            <person name="Vollmers J."/>
            <person name="Rivas-Marin E."/>
            <person name="Kohn T."/>
            <person name="Peeters S.H."/>
            <person name="Heuer A."/>
            <person name="Rast P."/>
            <person name="Oberbeckmann S."/>
            <person name="Bunk B."/>
            <person name="Jeske O."/>
            <person name="Meyerdierks A."/>
            <person name="Storesund J.E."/>
            <person name="Kallscheuer N."/>
            <person name="Luecker S."/>
            <person name="Lage O.M."/>
            <person name="Pohl T."/>
            <person name="Merkel B.J."/>
            <person name="Hornburger P."/>
            <person name="Mueller R.-W."/>
            <person name="Bruemmer F."/>
            <person name="Labrenz M."/>
            <person name="Spormann A.M."/>
            <person name="Op Den Camp H."/>
            <person name="Overmann J."/>
            <person name="Amann R."/>
            <person name="Jetten M.S.M."/>
            <person name="Mascher T."/>
            <person name="Medema M.H."/>
            <person name="Devos D.P."/>
            <person name="Kaster A.-K."/>
            <person name="Ovreas L."/>
            <person name="Rohde M."/>
            <person name="Galperin M.Y."/>
            <person name="Jogler C."/>
        </authorList>
    </citation>
    <scope>NUCLEOTIDE SEQUENCE [LARGE SCALE GENOMIC DNA]</scope>
    <source>
        <strain evidence="1 2">Pan14r</strain>
    </source>
</reference>
<sequence length="98" mass="11282">MSLAEEPSRFDQNDRRGGWFLDRSVTFAVARTGLPTMMAAPRRDSYWGYRDDFVGKSIGTGVARSGFWRLNGVMKAVFVIFTGCRLQIRSYFYRRISP</sequence>
<name>A0A5C5Y650_9PLAN</name>
<comment type="caution">
    <text evidence="1">The sequence shown here is derived from an EMBL/GenBank/DDBJ whole genome shotgun (WGS) entry which is preliminary data.</text>
</comment>
<evidence type="ECO:0000313" key="2">
    <source>
        <dbReference type="Proteomes" id="UP000317238"/>
    </source>
</evidence>
<gene>
    <name evidence="1" type="ORF">Pan14r_25040</name>
</gene>
<dbReference type="EMBL" id="SJPL01000001">
    <property type="protein sequence ID" value="TWT70203.1"/>
    <property type="molecule type" value="Genomic_DNA"/>
</dbReference>
<keyword evidence="2" id="KW-1185">Reference proteome</keyword>
<dbReference type="Proteomes" id="UP000317238">
    <property type="component" value="Unassembled WGS sequence"/>
</dbReference>
<evidence type="ECO:0000313" key="1">
    <source>
        <dbReference type="EMBL" id="TWT70203.1"/>
    </source>
</evidence>